<proteinExistence type="predicted"/>
<reference evidence="1 2" key="1">
    <citation type="submission" date="2013-06" db="EMBL/GenBank/DDBJ databases">
        <title>Complete genome sequence of Paenibacillus mucilaginosus K02.</title>
        <authorList>
            <person name="Xiao B."/>
            <person name="Sun L."/>
            <person name="Xiao L."/>
            <person name="Lian B."/>
        </authorList>
    </citation>
    <scope>NUCLEOTIDE SEQUENCE [LARGE SCALE GENOMIC DNA]</scope>
    <source>
        <strain evidence="1 2">K02</strain>
    </source>
</reference>
<accession>I0BH32</accession>
<evidence type="ECO:0000313" key="2">
    <source>
        <dbReference type="Proteomes" id="UP000007392"/>
    </source>
</evidence>
<name>I0BH32_9BACL</name>
<dbReference type="PATRIC" id="fig|997761.3.peg.2604"/>
<protein>
    <submittedName>
        <fullName evidence="1">Uncharacterized protein</fullName>
    </submittedName>
</protein>
<gene>
    <name evidence="1" type="ORF">B2K_13285</name>
</gene>
<dbReference type="HOGENOM" id="CLU_2155851_0_0_9"/>
<dbReference type="EMBL" id="CP003422">
    <property type="protein sequence ID" value="AFH61679.1"/>
    <property type="molecule type" value="Genomic_DNA"/>
</dbReference>
<evidence type="ECO:0000313" key="1">
    <source>
        <dbReference type="EMBL" id="AFH61679.1"/>
    </source>
</evidence>
<sequence length="113" mass="12656">MIVEREEKSSGLEIQYNEGLRVSITAAGEEEPLALRRRAFQAVLTELVWSVREPGDPASERQQKELWTWILHEIGWALTHASPFRAESEEDPLAVLAAAVGTLREEAGQEGPY</sequence>
<dbReference type="AlphaFoldDB" id="I0BH32"/>
<dbReference type="RefSeq" id="WP_014650563.1">
    <property type="nucleotide sequence ID" value="NC_017672.3"/>
</dbReference>
<organism evidence="1 2">
    <name type="scientific">Paenibacillus mucilaginosus K02</name>
    <dbReference type="NCBI Taxonomy" id="997761"/>
    <lineage>
        <taxon>Bacteria</taxon>
        <taxon>Bacillati</taxon>
        <taxon>Bacillota</taxon>
        <taxon>Bacilli</taxon>
        <taxon>Bacillales</taxon>
        <taxon>Paenibacillaceae</taxon>
        <taxon>Paenibacillus</taxon>
    </lineage>
</organism>
<dbReference type="Proteomes" id="UP000007392">
    <property type="component" value="Chromosome"/>
</dbReference>
<dbReference type="KEGG" id="pmw:B2K_13285"/>